<dbReference type="GO" id="GO:0016020">
    <property type="term" value="C:membrane"/>
    <property type="evidence" value="ECO:0007669"/>
    <property type="project" value="TreeGrafter"/>
</dbReference>
<feature type="domain" description="Glycolipid transfer protein" evidence="1">
    <location>
        <begin position="2"/>
        <end position="119"/>
    </location>
</feature>
<dbReference type="SUPFAM" id="SSF110004">
    <property type="entry name" value="Glycolipid transfer protein, GLTP"/>
    <property type="match status" value="1"/>
</dbReference>
<dbReference type="PANTHER" id="PTHR10219:SF43">
    <property type="entry name" value="GLYCOLIPID TRANSFER PROTEIN DOMAIN-CONTAINING PROTEIN"/>
    <property type="match status" value="1"/>
</dbReference>
<dbReference type="EMBL" id="UZAM01016250">
    <property type="protein sequence ID" value="VDP42456.1"/>
    <property type="molecule type" value="Genomic_DNA"/>
</dbReference>
<evidence type="ECO:0000259" key="1">
    <source>
        <dbReference type="Pfam" id="PF08718"/>
    </source>
</evidence>
<dbReference type="GO" id="GO:1902387">
    <property type="term" value="F:ceramide 1-phosphate binding"/>
    <property type="evidence" value="ECO:0007669"/>
    <property type="project" value="TreeGrafter"/>
</dbReference>
<dbReference type="OrthoDB" id="116883at2759"/>
<evidence type="ECO:0000313" key="4">
    <source>
        <dbReference type="WBParaSite" id="SBAD_0001211301-mRNA-1"/>
    </source>
</evidence>
<evidence type="ECO:0000313" key="2">
    <source>
        <dbReference type="EMBL" id="VDP42456.1"/>
    </source>
</evidence>
<dbReference type="GO" id="GO:0005829">
    <property type="term" value="C:cytosol"/>
    <property type="evidence" value="ECO:0007669"/>
    <property type="project" value="TreeGrafter"/>
</dbReference>
<sequence length="142" mass="15762">MALGRLFSFMASDVAEKTNILLEHIERDASSQNYCTINSMLNFEVREGIVHRTIYTRSADGTLPSGSRTLLRLHRALQFVIRFIDGVRRSAETDRMAPVAKAGYDGTLGQYHSWLIRQGSGEAEAVPKGSPGYLYSGPCRHA</sequence>
<dbReference type="PANTHER" id="PTHR10219">
    <property type="entry name" value="GLYCOLIPID TRANSFER PROTEIN-RELATED"/>
    <property type="match status" value="1"/>
</dbReference>
<dbReference type="Proteomes" id="UP000270296">
    <property type="component" value="Unassembled WGS sequence"/>
</dbReference>
<dbReference type="InterPro" id="IPR036497">
    <property type="entry name" value="GLTP_sf"/>
</dbReference>
<protein>
    <submittedName>
        <fullName evidence="4">GLTP domain-containing protein</fullName>
    </submittedName>
</protein>
<reference evidence="4" key="1">
    <citation type="submission" date="2016-06" db="UniProtKB">
        <authorList>
            <consortium name="WormBaseParasite"/>
        </authorList>
    </citation>
    <scope>IDENTIFICATION</scope>
</reference>
<proteinExistence type="predicted"/>
<reference evidence="2 3" key="2">
    <citation type="submission" date="2018-11" db="EMBL/GenBank/DDBJ databases">
        <authorList>
            <consortium name="Pathogen Informatics"/>
        </authorList>
    </citation>
    <scope>NUCLEOTIDE SEQUENCE [LARGE SCALE GENOMIC DNA]</scope>
</reference>
<dbReference type="GO" id="GO:1902388">
    <property type="term" value="F:ceramide 1-phosphate transfer activity"/>
    <property type="evidence" value="ECO:0007669"/>
    <property type="project" value="TreeGrafter"/>
</dbReference>
<dbReference type="InterPro" id="IPR014830">
    <property type="entry name" value="Glycolipid_transfer_prot_dom"/>
</dbReference>
<keyword evidence="3" id="KW-1185">Reference proteome</keyword>
<dbReference type="AlphaFoldDB" id="A0A183J774"/>
<evidence type="ECO:0000313" key="3">
    <source>
        <dbReference type="Proteomes" id="UP000270296"/>
    </source>
</evidence>
<organism evidence="4">
    <name type="scientific">Soboliphyme baturini</name>
    <dbReference type="NCBI Taxonomy" id="241478"/>
    <lineage>
        <taxon>Eukaryota</taxon>
        <taxon>Metazoa</taxon>
        <taxon>Ecdysozoa</taxon>
        <taxon>Nematoda</taxon>
        <taxon>Enoplea</taxon>
        <taxon>Dorylaimia</taxon>
        <taxon>Dioctophymatida</taxon>
        <taxon>Dioctophymatoidea</taxon>
        <taxon>Soboliphymatidae</taxon>
        <taxon>Soboliphyme</taxon>
    </lineage>
</organism>
<gene>
    <name evidence="2" type="ORF">SBAD_LOCUS11722</name>
</gene>
<dbReference type="Pfam" id="PF08718">
    <property type="entry name" value="GLTP"/>
    <property type="match status" value="1"/>
</dbReference>
<dbReference type="Gene3D" id="1.10.3520.10">
    <property type="entry name" value="Glycolipid transfer protein"/>
    <property type="match status" value="1"/>
</dbReference>
<dbReference type="WBParaSite" id="SBAD_0001211301-mRNA-1">
    <property type="protein sequence ID" value="SBAD_0001211301-mRNA-1"/>
    <property type="gene ID" value="SBAD_0001211301"/>
</dbReference>
<accession>A0A183J774</accession>
<name>A0A183J774_9BILA</name>